<evidence type="ECO:0000313" key="7">
    <source>
        <dbReference type="EMBL" id="GJH29392.1"/>
    </source>
</evidence>
<evidence type="ECO:0000256" key="5">
    <source>
        <dbReference type="ARBA" id="ARBA00023014"/>
    </source>
</evidence>
<dbReference type="EMBL" id="BPUS01000022">
    <property type="protein sequence ID" value="GJH29392.1"/>
    <property type="molecule type" value="Genomic_DNA"/>
</dbReference>
<dbReference type="RefSeq" id="WP_238216685.1">
    <property type="nucleotide sequence ID" value="NZ_BPUS01000022.1"/>
</dbReference>
<dbReference type="InterPro" id="IPR036922">
    <property type="entry name" value="Rieske_2Fe-2S_sf"/>
</dbReference>
<dbReference type="InterPro" id="IPR050584">
    <property type="entry name" value="Cholesterol_7-desaturase"/>
</dbReference>
<dbReference type="Pfam" id="PF19112">
    <property type="entry name" value="VanA_C"/>
    <property type="match status" value="1"/>
</dbReference>
<evidence type="ECO:0000256" key="3">
    <source>
        <dbReference type="ARBA" id="ARBA00023002"/>
    </source>
</evidence>
<gene>
    <name evidence="7" type="ORF">CBA19CS42_32770</name>
</gene>
<organism evidence="7 8">
    <name type="scientific">Caballeronia novacaledonica</name>
    <dbReference type="NCBI Taxonomy" id="1544861"/>
    <lineage>
        <taxon>Bacteria</taxon>
        <taxon>Pseudomonadati</taxon>
        <taxon>Pseudomonadota</taxon>
        <taxon>Betaproteobacteria</taxon>
        <taxon>Burkholderiales</taxon>
        <taxon>Burkholderiaceae</taxon>
        <taxon>Caballeronia</taxon>
    </lineage>
</organism>
<dbReference type="InterPro" id="IPR044043">
    <property type="entry name" value="VanA_C_cat"/>
</dbReference>
<dbReference type="Gene3D" id="2.102.10.10">
    <property type="entry name" value="Rieske [2Fe-2S] iron-sulphur domain"/>
    <property type="match status" value="1"/>
</dbReference>
<evidence type="ECO:0000313" key="8">
    <source>
        <dbReference type="Proteomes" id="UP001055111"/>
    </source>
</evidence>
<dbReference type="AlphaFoldDB" id="A0AA37IHN0"/>
<comment type="caution">
    <text evidence="7">The sequence shown here is derived from an EMBL/GenBank/DDBJ whole genome shotgun (WGS) entry which is preliminary data.</text>
</comment>
<dbReference type="InterPro" id="IPR017941">
    <property type="entry name" value="Rieske_2Fe-2S"/>
</dbReference>
<evidence type="ECO:0000256" key="2">
    <source>
        <dbReference type="ARBA" id="ARBA00022723"/>
    </source>
</evidence>
<keyword evidence="7" id="KW-0223">Dioxygenase</keyword>
<keyword evidence="4" id="KW-0408">Iron</keyword>
<keyword evidence="1" id="KW-0001">2Fe-2S</keyword>
<dbReference type="SUPFAM" id="SSF55961">
    <property type="entry name" value="Bet v1-like"/>
    <property type="match status" value="1"/>
</dbReference>
<accession>A0AA37IHN0</accession>
<dbReference type="SUPFAM" id="SSF50022">
    <property type="entry name" value="ISP domain"/>
    <property type="match status" value="1"/>
</dbReference>
<evidence type="ECO:0000256" key="4">
    <source>
        <dbReference type="ARBA" id="ARBA00023004"/>
    </source>
</evidence>
<dbReference type="PANTHER" id="PTHR21266:SF60">
    <property type="entry name" value="3-KETOSTEROID-9-ALPHA-MONOOXYGENASE, OXYGENASE COMPONENT"/>
    <property type="match status" value="1"/>
</dbReference>
<dbReference type="Pfam" id="PF00355">
    <property type="entry name" value="Rieske"/>
    <property type="match status" value="1"/>
</dbReference>
<dbReference type="CDD" id="cd08878">
    <property type="entry name" value="RHO_alpha_C_DMO-like"/>
    <property type="match status" value="1"/>
</dbReference>
<dbReference type="Proteomes" id="UP001055111">
    <property type="component" value="Unassembled WGS sequence"/>
</dbReference>
<evidence type="ECO:0000256" key="1">
    <source>
        <dbReference type="ARBA" id="ARBA00022714"/>
    </source>
</evidence>
<dbReference type="Gene3D" id="3.90.380.10">
    <property type="entry name" value="Naphthalene 1,2-dioxygenase Alpha Subunit, Chain A, domain 1"/>
    <property type="match status" value="1"/>
</dbReference>
<keyword evidence="5" id="KW-0411">Iron-sulfur</keyword>
<dbReference type="GO" id="GO:0051537">
    <property type="term" value="F:2 iron, 2 sulfur cluster binding"/>
    <property type="evidence" value="ECO:0007669"/>
    <property type="project" value="UniProtKB-KW"/>
</dbReference>
<proteinExistence type="predicted"/>
<dbReference type="PANTHER" id="PTHR21266">
    <property type="entry name" value="IRON-SULFUR DOMAIN CONTAINING PROTEIN"/>
    <property type="match status" value="1"/>
</dbReference>
<name>A0AA37IHN0_9BURK</name>
<sequence length="351" mass="39791">MFAKNCWYVAAWSDEIESRPFARTFLNEPVVLYRGESGKVTAVEDRCCHRALPLRHGDVVGDCLRCAYHGLEYDQTGQCTRIPGQDKIPAKARIRVYPVVEKDDLVWIWMGDAEKVDMGSVPNYPWHHDRGWRYKKNTYLIKANHLLIYDNLLDLTHLGYVHKKTIGGDAETHFSAATQTKRTPKGVRVERWMLDCVPPPTYTTAFTFGKDRVDRWQEIEFEPGLVRIYTGAKDAGAGAPQGMRDNSFGFRGLNAMTPETDNTTHYFWSAAHNFRLYEQAVTDAIYENIVVTFGEDKEIIESQFLNMQRTPGRPLVDIGFDIAPNQARRVWDAMIKSEATAGVTASGATSA</sequence>
<dbReference type="GO" id="GO:0051213">
    <property type="term" value="F:dioxygenase activity"/>
    <property type="evidence" value="ECO:0007669"/>
    <property type="project" value="UniProtKB-KW"/>
</dbReference>
<keyword evidence="2" id="KW-0479">Metal-binding</keyword>
<reference evidence="7" key="1">
    <citation type="submission" date="2022-09" db="EMBL/GenBank/DDBJ databases">
        <title>Isolation and characterization of 3-chlorobenzoate degrading bacteria from soils in Shizuoka.</title>
        <authorList>
            <person name="Ifat A."/>
            <person name="Ogawa N."/>
            <person name="Kimbara K."/>
            <person name="Moriuchi R."/>
            <person name="Dohra H."/>
            <person name="Shintani M."/>
        </authorList>
    </citation>
    <scope>NUCLEOTIDE SEQUENCE</scope>
    <source>
        <strain evidence="7">19CS4-2</strain>
    </source>
</reference>
<evidence type="ECO:0000259" key="6">
    <source>
        <dbReference type="PROSITE" id="PS51296"/>
    </source>
</evidence>
<dbReference type="GO" id="GO:0046872">
    <property type="term" value="F:metal ion binding"/>
    <property type="evidence" value="ECO:0007669"/>
    <property type="project" value="UniProtKB-KW"/>
</dbReference>
<protein>
    <submittedName>
        <fullName evidence="7">Aromatic ring-hydroxylating dioxygenase subunit alpha</fullName>
    </submittedName>
</protein>
<dbReference type="PROSITE" id="PS51296">
    <property type="entry name" value="RIESKE"/>
    <property type="match status" value="1"/>
</dbReference>
<feature type="domain" description="Rieske" evidence="6">
    <location>
        <begin position="7"/>
        <end position="108"/>
    </location>
</feature>
<keyword evidence="3" id="KW-0560">Oxidoreductase</keyword>